<dbReference type="OMA" id="MHTIRVE"/>
<gene>
    <name evidence="1" type="ORF">FDP41_009949</name>
</gene>
<dbReference type="OrthoDB" id="17317at2759"/>
<dbReference type="SUPFAM" id="SSF55961">
    <property type="entry name" value="Bet v1-like"/>
    <property type="match status" value="1"/>
</dbReference>
<organism evidence="1 2">
    <name type="scientific">Naegleria fowleri</name>
    <name type="common">Brain eating amoeba</name>
    <dbReference type="NCBI Taxonomy" id="5763"/>
    <lineage>
        <taxon>Eukaryota</taxon>
        <taxon>Discoba</taxon>
        <taxon>Heterolobosea</taxon>
        <taxon>Tetramitia</taxon>
        <taxon>Eutetramitia</taxon>
        <taxon>Vahlkampfiidae</taxon>
        <taxon>Naegleria</taxon>
    </lineage>
</organism>
<reference evidence="1 2" key="1">
    <citation type="journal article" date="2019" name="Sci. Rep.">
        <title>Nanopore sequencing improves the draft genome of the human pathogenic amoeba Naegleria fowleri.</title>
        <authorList>
            <person name="Liechti N."/>
            <person name="Schurch N."/>
            <person name="Bruggmann R."/>
            <person name="Wittwer M."/>
        </authorList>
    </citation>
    <scope>NUCLEOTIDE SEQUENCE [LARGE SCALE GENOMIC DNA]</scope>
    <source>
        <strain evidence="1 2">ATCC 30894</strain>
    </source>
</reference>
<dbReference type="Proteomes" id="UP000444721">
    <property type="component" value="Unassembled WGS sequence"/>
</dbReference>
<comment type="caution">
    <text evidence="1">The sequence shown here is derived from an EMBL/GenBank/DDBJ whole genome shotgun (WGS) entry which is preliminary data.</text>
</comment>
<sequence length="281" mass="32183">MLLHEFNSSDGWNLCVDKDRAKTYYKRSGQVSQKYFGTSGTNSGHVDGATDDAPLHVIKIEGEIDAPIFNLLSILYEIDLYKEWVPQLDNCGVIKYLGDSHDEANMKLSRFRFLSYFSFSLPWPLSSRDSITYAFVVDRSDYEADPSILVVIRGATKDHDNAEIISKYDNSEHVRVDIDYSGFLIRMTSEHSCHISLIAVSKKRYLNSISYYLILSVERGSQSFFCSILVTKLVDDKYELFISKLRQAAAKVPNSVYSERIKNNDQIYGEITRKLSKFIKK</sequence>
<accession>A0A6A5BAC4</accession>
<dbReference type="RefSeq" id="XP_044556442.1">
    <property type="nucleotide sequence ID" value="XM_044713962.1"/>
</dbReference>
<evidence type="ECO:0008006" key="3">
    <source>
        <dbReference type="Google" id="ProtNLM"/>
    </source>
</evidence>
<evidence type="ECO:0000313" key="1">
    <source>
        <dbReference type="EMBL" id="KAF0971726.1"/>
    </source>
</evidence>
<dbReference type="AlphaFoldDB" id="A0A6A5BAC4"/>
<dbReference type="Gene3D" id="3.30.530.20">
    <property type="match status" value="1"/>
</dbReference>
<protein>
    <recommendedName>
        <fullName evidence="3">START domain-containing protein</fullName>
    </recommendedName>
</protein>
<dbReference type="PANTHER" id="PTHR34560">
    <property type="entry name" value="POLYKETIDE CYCLASE/DEHYDRASE/LIPID TRANSPORT SUPERFAMILY PROTEIN"/>
    <property type="match status" value="1"/>
</dbReference>
<dbReference type="GeneID" id="68117164"/>
<evidence type="ECO:0000313" key="2">
    <source>
        <dbReference type="Proteomes" id="UP000444721"/>
    </source>
</evidence>
<dbReference type="VEuPathDB" id="AmoebaDB:FDP41_009949"/>
<dbReference type="VEuPathDB" id="AmoebaDB:NfTy_081360"/>
<keyword evidence="2" id="KW-1185">Reference proteome</keyword>
<name>A0A6A5BAC4_NAEFO</name>
<dbReference type="PANTHER" id="PTHR34560:SF1">
    <property type="entry name" value="START DOMAIN-CONTAINING PROTEIN"/>
    <property type="match status" value="1"/>
</dbReference>
<dbReference type="EMBL" id="VFQX01000074">
    <property type="protein sequence ID" value="KAF0971726.1"/>
    <property type="molecule type" value="Genomic_DNA"/>
</dbReference>
<dbReference type="InterPro" id="IPR023393">
    <property type="entry name" value="START-like_dom_sf"/>
</dbReference>
<dbReference type="VEuPathDB" id="AmoebaDB:NF0042580"/>
<proteinExistence type="predicted"/>